<feature type="region of interest" description="Disordered" evidence="1">
    <location>
        <begin position="43"/>
        <end position="77"/>
    </location>
</feature>
<dbReference type="AlphaFoldDB" id="A0A835M1H8"/>
<organism evidence="2 3">
    <name type="scientific">Coptis chinensis</name>
    <dbReference type="NCBI Taxonomy" id="261450"/>
    <lineage>
        <taxon>Eukaryota</taxon>
        <taxon>Viridiplantae</taxon>
        <taxon>Streptophyta</taxon>
        <taxon>Embryophyta</taxon>
        <taxon>Tracheophyta</taxon>
        <taxon>Spermatophyta</taxon>
        <taxon>Magnoliopsida</taxon>
        <taxon>Ranunculales</taxon>
        <taxon>Ranunculaceae</taxon>
        <taxon>Coptidoideae</taxon>
        <taxon>Coptis</taxon>
    </lineage>
</organism>
<dbReference type="Proteomes" id="UP000631114">
    <property type="component" value="Unassembled WGS sequence"/>
</dbReference>
<comment type="caution">
    <text evidence="2">The sequence shown here is derived from an EMBL/GenBank/DDBJ whole genome shotgun (WGS) entry which is preliminary data.</text>
</comment>
<dbReference type="OrthoDB" id="1747431at2759"/>
<evidence type="ECO:0000256" key="1">
    <source>
        <dbReference type="SAM" id="MobiDB-lite"/>
    </source>
</evidence>
<reference evidence="2 3" key="1">
    <citation type="submission" date="2020-10" db="EMBL/GenBank/DDBJ databases">
        <title>The Coptis chinensis genome and diversification of protoberbering-type alkaloids.</title>
        <authorList>
            <person name="Wang B."/>
            <person name="Shu S."/>
            <person name="Song C."/>
            <person name="Liu Y."/>
        </authorList>
    </citation>
    <scope>NUCLEOTIDE SEQUENCE [LARGE SCALE GENOMIC DNA]</scope>
    <source>
        <strain evidence="2">HL-2020</strain>
        <tissue evidence="2">Leaf</tissue>
    </source>
</reference>
<protein>
    <submittedName>
        <fullName evidence="2">Uncharacterized protein</fullName>
    </submittedName>
</protein>
<sequence>MIDTERRWESRISFASSIGHNPAIPAPTMDFKPYGMSQEQWEINEEDDRILPPELRRKPGRPPMERIKIPPTQKGPK</sequence>
<feature type="compositionally biased region" description="Basic and acidic residues" evidence="1">
    <location>
        <begin position="49"/>
        <end position="68"/>
    </location>
</feature>
<name>A0A835M1H8_9MAGN</name>
<keyword evidence="3" id="KW-1185">Reference proteome</keyword>
<accession>A0A835M1H8</accession>
<gene>
    <name evidence="2" type="ORF">IFM89_033493</name>
</gene>
<proteinExistence type="predicted"/>
<dbReference type="EMBL" id="JADFTS010000005">
    <property type="protein sequence ID" value="KAF9607286.1"/>
    <property type="molecule type" value="Genomic_DNA"/>
</dbReference>
<evidence type="ECO:0000313" key="2">
    <source>
        <dbReference type="EMBL" id="KAF9607286.1"/>
    </source>
</evidence>
<evidence type="ECO:0000313" key="3">
    <source>
        <dbReference type="Proteomes" id="UP000631114"/>
    </source>
</evidence>